<feature type="binding site" evidence="15">
    <location>
        <begin position="49"/>
        <end position="56"/>
    </location>
    <ligand>
        <name>ATP</name>
        <dbReference type="ChEBI" id="CHEBI:30616"/>
    </ligand>
</feature>
<dbReference type="GO" id="GO:0004592">
    <property type="term" value="F:pantoate-beta-alanine ligase activity"/>
    <property type="evidence" value="ECO:0007669"/>
    <property type="project" value="UniProtKB-UniRule"/>
</dbReference>
<sequence>MSAPKPNLQALRAAYKPGELNIVHDPGTLTAVSNALRSVGRSVALVPTMGALHEGHLQLVRQAKRTNQIVIVSVFVNPLQFGAGEDLDKYPRTLDADVDMLRGEGVELVFAPSAAEMYPDGPRTSVHPGPLGAELEGAFRPTHFAGVLTVVAKLLQIAHPHEAFFGEKDYQQLTLIREMVRDLNFDVKIVPVATVREADGLAMSSRNRYLEPAQRELATTLSAALAAGRHAGGQGPDAVLAAARAVLDAATGGIDVDYLELRRADLGPIPAAADSVAAVSDSPWSGNARLLIAARLGATRLIDNVALSVGTPAVSDAAYTGPSVVTQAAASGPVAPAGGHPTTPNTQPAQANR</sequence>
<feature type="binding site" evidence="15">
    <location>
        <begin position="166"/>
        <end position="169"/>
    </location>
    <ligand>
        <name>ATP</name>
        <dbReference type="ChEBI" id="CHEBI:30616"/>
    </ligand>
</feature>
<accession>A0A370GV35</accession>
<comment type="subunit">
    <text evidence="15">Homodimer.</text>
</comment>
<protein>
    <recommendedName>
        <fullName evidence="5 15">Pantothenate synthetase</fullName>
        <shortName evidence="15">PS</shortName>
        <ecNumber evidence="4 15">6.3.2.1</ecNumber>
    </recommendedName>
    <alternativeName>
        <fullName evidence="14 15">Pantoate--beta-alanine ligase</fullName>
    </alternativeName>
    <alternativeName>
        <fullName evidence="11 15">Pantoate-activating enzyme</fullName>
    </alternativeName>
</protein>
<comment type="caution">
    <text evidence="17">The sequence shown here is derived from an EMBL/GenBank/DDBJ whole genome shotgun (WGS) entry which is preliminary data.</text>
</comment>
<keyword evidence="7 15" id="KW-0436">Ligase</keyword>
<evidence type="ECO:0000256" key="4">
    <source>
        <dbReference type="ARBA" id="ARBA00012219"/>
    </source>
</evidence>
<dbReference type="HAMAP" id="MF_00158">
    <property type="entry name" value="PanC"/>
    <property type="match status" value="1"/>
</dbReference>
<dbReference type="GO" id="GO:0015940">
    <property type="term" value="P:pantothenate biosynthetic process"/>
    <property type="evidence" value="ECO:0007669"/>
    <property type="project" value="UniProtKB-UniRule"/>
</dbReference>
<dbReference type="STRING" id="1210089.GCA_001613165_04274"/>
<evidence type="ECO:0000256" key="5">
    <source>
        <dbReference type="ARBA" id="ARBA00014155"/>
    </source>
</evidence>
<evidence type="ECO:0000256" key="2">
    <source>
        <dbReference type="ARBA" id="ARBA00004990"/>
    </source>
</evidence>
<feature type="active site" description="Proton donor" evidence="15">
    <location>
        <position position="56"/>
    </location>
</feature>
<reference evidence="17 18" key="1">
    <citation type="submission" date="2018-07" db="EMBL/GenBank/DDBJ databases">
        <title>Genomic Encyclopedia of Type Strains, Phase IV (KMG-IV): sequencing the most valuable type-strain genomes for metagenomic binning, comparative biology and taxonomic classification.</title>
        <authorList>
            <person name="Goeker M."/>
        </authorList>
    </citation>
    <scope>NUCLEOTIDE SEQUENCE [LARGE SCALE GENOMIC DNA]</scope>
    <source>
        <strain evidence="17 18">DSM 44952</strain>
    </source>
</reference>
<dbReference type="RefSeq" id="WP_084519854.1">
    <property type="nucleotide sequence ID" value="NZ_QQAZ01000009.1"/>
</dbReference>
<gene>
    <name evidence="15" type="primary">panC</name>
    <name evidence="17" type="ORF">DFR68_109129</name>
</gene>
<comment type="catalytic activity">
    <reaction evidence="12 15">
        <text>(R)-pantoate + beta-alanine + ATP = (R)-pantothenate + AMP + diphosphate + H(+)</text>
        <dbReference type="Rhea" id="RHEA:10912"/>
        <dbReference type="ChEBI" id="CHEBI:15378"/>
        <dbReference type="ChEBI" id="CHEBI:15980"/>
        <dbReference type="ChEBI" id="CHEBI:29032"/>
        <dbReference type="ChEBI" id="CHEBI:30616"/>
        <dbReference type="ChEBI" id="CHEBI:33019"/>
        <dbReference type="ChEBI" id="CHEBI:57966"/>
        <dbReference type="ChEBI" id="CHEBI:456215"/>
        <dbReference type="EC" id="6.3.2.1"/>
    </reaction>
</comment>
<dbReference type="Proteomes" id="UP000255355">
    <property type="component" value="Unassembled WGS sequence"/>
</dbReference>
<dbReference type="InterPro" id="IPR003721">
    <property type="entry name" value="Pantoate_ligase"/>
</dbReference>
<evidence type="ECO:0000256" key="3">
    <source>
        <dbReference type="ARBA" id="ARBA00009256"/>
    </source>
</evidence>
<comment type="miscellaneous">
    <text evidence="15">The reaction proceeds by a bi uni uni bi ping pong mechanism.</text>
</comment>
<evidence type="ECO:0000313" key="17">
    <source>
        <dbReference type="EMBL" id="RDI47130.1"/>
    </source>
</evidence>
<dbReference type="PANTHER" id="PTHR21299">
    <property type="entry name" value="CYTIDYLATE KINASE/PANTOATE-BETA-ALANINE LIGASE"/>
    <property type="match status" value="1"/>
</dbReference>
<dbReference type="Gene3D" id="3.30.1300.10">
    <property type="entry name" value="Pantoate-beta-alanine ligase, C-terminal domain"/>
    <property type="match status" value="1"/>
</dbReference>
<dbReference type="SUPFAM" id="SSF52374">
    <property type="entry name" value="Nucleotidylyl transferase"/>
    <property type="match status" value="1"/>
</dbReference>
<dbReference type="InterPro" id="IPR014729">
    <property type="entry name" value="Rossmann-like_a/b/a_fold"/>
</dbReference>
<evidence type="ECO:0000256" key="12">
    <source>
        <dbReference type="ARBA" id="ARBA00048258"/>
    </source>
</evidence>
<proteinExistence type="inferred from homology"/>
<dbReference type="AlphaFoldDB" id="A0A370GV35"/>
<keyword evidence="6 15" id="KW-0963">Cytoplasm</keyword>
<dbReference type="NCBIfam" id="TIGR00125">
    <property type="entry name" value="cyt_tran_rel"/>
    <property type="match status" value="1"/>
</dbReference>
<comment type="similarity">
    <text evidence="3 15">Belongs to the pantothenate synthetase family.</text>
</comment>
<comment type="subcellular location">
    <subcellularLocation>
        <location evidence="1 15">Cytoplasm</location>
    </subcellularLocation>
</comment>
<dbReference type="InterPro" id="IPR042176">
    <property type="entry name" value="Pantoate_ligase_C"/>
</dbReference>
<evidence type="ECO:0000256" key="6">
    <source>
        <dbReference type="ARBA" id="ARBA00022490"/>
    </source>
</evidence>
<dbReference type="GO" id="GO:0005829">
    <property type="term" value="C:cytosol"/>
    <property type="evidence" value="ECO:0007669"/>
    <property type="project" value="TreeGrafter"/>
</dbReference>
<feature type="binding site" evidence="15">
    <location>
        <position position="195"/>
    </location>
    <ligand>
        <name>ATP</name>
        <dbReference type="ChEBI" id="CHEBI:30616"/>
    </ligand>
</feature>
<feature type="binding site" evidence="15">
    <location>
        <begin position="203"/>
        <end position="206"/>
    </location>
    <ligand>
        <name>ATP</name>
        <dbReference type="ChEBI" id="CHEBI:30616"/>
    </ligand>
</feature>
<evidence type="ECO:0000256" key="11">
    <source>
        <dbReference type="ARBA" id="ARBA00032806"/>
    </source>
</evidence>
<comment type="pathway">
    <text evidence="2 15">Cofactor biosynthesis; (R)-pantothenate biosynthesis; (R)-pantothenate from (R)-pantoate and beta-alanine: step 1/1.</text>
</comment>
<name>A0A370GV35_9NOCA</name>
<dbReference type="InterPro" id="IPR004821">
    <property type="entry name" value="Cyt_trans-like"/>
</dbReference>
<organism evidence="17 18">
    <name type="scientific">Nocardia mexicana</name>
    <dbReference type="NCBI Taxonomy" id="279262"/>
    <lineage>
        <taxon>Bacteria</taxon>
        <taxon>Bacillati</taxon>
        <taxon>Actinomycetota</taxon>
        <taxon>Actinomycetes</taxon>
        <taxon>Mycobacteriales</taxon>
        <taxon>Nocardiaceae</taxon>
        <taxon>Nocardia</taxon>
    </lineage>
</organism>
<dbReference type="OrthoDB" id="9773087at2"/>
<feature type="binding site" evidence="15">
    <location>
        <position position="80"/>
    </location>
    <ligand>
        <name>(R)-pantoate</name>
        <dbReference type="ChEBI" id="CHEBI:15980"/>
    </ligand>
</feature>
<feature type="region of interest" description="Disordered" evidence="16">
    <location>
        <begin position="330"/>
        <end position="353"/>
    </location>
</feature>
<dbReference type="Pfam" id="PF02569">
    <property type="entry name" value="Pantoate_ligase"/>
    <property type="match status" value="1"/>
</dbReference>
<evidence type="ECO:0000256" key="1">
    <source>
        <dbReference type="ARBA" id="ARBA00004496"/>
    </source>
</evidence>
<dbReference type="EC" id="6.3.2.1" evidence="4 15"/>
<evidence type="ECO:0000256" key="15">
    <source>
        <dbReference type="HAMAP-Rule" id="MF_00158"/>
    </source>
</evidence>
<dbReference type="PANTHER" id="PTHR21299:SF1">
    <property type="entry name" value="PANTOATE--BETA-ALANINE LIGASE"/>
    <property type="match status" value="1"/>
</dbReference>
<keyword evidence="18" id="KW-1185">Reference proteome</keyword>
<keyword evidence="10 15" id="KW-0067">ATP-binding</keyword>
<feature type="binding site" evidence="15">
    <location>
        <position position="80"/>
    </location>
    <ligand>
        <name>beta-alanine</name>
        <dbReference type="ChEBI" id="CHEBI:57966"/>
    </ligand>
</feature>
<dbReference type="EMBL" id="QQAZ01000009">
    <property type="protein sequence ID" value="RDI47130.1"/>
    <property type="molecule type" value="Genomic_DNA"/>
</dbReference>
<dbReference type="CDD" id="cd00560">
    <property type="entry name" value="PanC"/>
    <property type="match status" value="1"/>
</dbReference>
<dbReference type="NCBIfam" id="TIGR00018">
    <property type="entry name" value="panC"/>
    <property type="match status" value="1"/>
</dbReference>
<feature type="binding site" evidence="15">
    <location>
        <position position="172"/>
    </location>
    <ligand>
        <name>(R)-pantoate</name>
        <dbReference type="ChEBI" id="CHEBI:15980"/>
    </ligand>
</feature>
<evidence type="ECO:0000256" key="13">
    <source>
        <dbReference type="ARBA" id="ARBA00055042"/>
    </source>
</evidence>
<evidence type="ECO:0000313" key="18">
    <source>
        <dbReference type="Proteomes" id="UP000255355"/>
    </source>
</evidence>
<dbReference type="UniPathway" id="UPA00028">
    <property type="reaction ID" value="UER00005"/>
</dbReference>
<keyword evidence="8 15" id="KW-0566">Pantothenate biosynthesis</keyword>
<evidence type="ECO:0000256" key="10">
    <source>
        <dbReference type="ARBA" id="ARBA00022840"/>
    </source>
</evidence>
<dbReference type="FunFam" id="3.40.50.620:FF:000114">
    <property type="entry name" value="Pantothenate synthetase"/>
    <property type="match status" value="1"/>
</dbReference>
<dbReference type="Gene3D" id="3.40.50.620">
    <property type="entry name" value="HUPs"/>
    <property type="match status" value="1"/>
</dbReference>
<evidence type="ECO:0000256" key="14">
    <source>
        <dbReference type="ARBA" id="ARBA00077433"/>
    </source>
</evidence>
<evidence type="ECO:0000256" key="7">
    <source>
        <dbReference type="ARBA" id="ARBA00022598"/>
    </source>
</evidence>
<dbReference type="GO" id="GO:0005524">
    <property type="term" value="F:ATP binding"/>
    <property type="evidence" value="ECO:0007669"/>
    <property type="project" value="UniProtKB-KW"/>
</dbReference>
<comment type="function">
    <text evidence="13 15">Catalyzes the condensation of pantoate with beta-alanine in an ATP-dependent reaction via a pantoyl-adenylate intermediate.</text>
</comment>
<evidence type="ECO:0000256" key="9">
    <source>
        <dbReference type="ARBA" id="ARBA00022741"/>
    </source>
</evidence>
<feature type="compositionally biased region" description="Low complexity" evidence="16">
    <location>
        <begin position="330"/>
        <end position="341"/>
    </location>
</feature>
<evidence type="ECO:0000256" key="16">
    <source>
        <dbReference type="SAM" id="MobiDB-lite"/>
    </source>
</evidence>
<keyword evidence="9 15" id="KW-0547">Nucleotide-binding</keyword>
<evidence type="ECO:0000256" key="8">
    <source>
        <dbReference type="ARBA" id="ARBA00022655"/>
    </source>
</evidence>
<feature type="compositionally biased region" description="Polar residues" evidence="16">
    <location>
        <begin position="342"/>
        <end position="353"/>
    </location>
</feature>